<evidence type="ECO:0000256" key="4">
    <source>
        <dbReference type="ARBA" id="ARBA00022705"/>
    </source>
</evidence>
<sequence length="340" mass="35608">MKAAKGQIDRALKAPGDWRFFLLYGPDDSGSRALLRHVKAAAGPEAERIELTGAELKGDPARLADEAASISLFGGARYIIVEPAGDESLAAVEALLQAPAAGNPVVLIAGALKPSSKLLKLALAEPAALAFASYAPEGQEADRLAAEMAREFGLIIRSDLARRLADACNGNRAILAQELQKLALYVDADPAHPQPVDHDALDAIGASAEEGDLSRLVDSVSGGRPDQLGAELARLSSEGIEGIPLIRAVLRRMSLLAKLRAGVEAGNSVDSVMATAGKALFWKEKGSVASQVGRWRSDLLAKSVSRLVEAERQAKASGGLGAAAVDEELFAICRQAARLR</sequence>
<keyword evidence="3" id="KW-0548">Nucleotidyltransferase</keyword>
<evidence type="ECO:0000256" key="7">
    <source>
        <dbReference type="ARBA" id="ARBA00049244"/>
    </source>
</evidence>
<evidence type="ECO:0000256" key="1">
    <source>
        <dbReference type="ARBA" id="ARBA00012417"/>
    </source>
</evidence>
<dbReference type="GO" id="GO:0009360">
    <property type="term" value="C:DNA polymerase III complex"/>
    <property type="evidence" value="ECO:0007669"/>
    <property type="project" value="TreeGrafter"/>
</dbReference>
<accession>A0A2P7QUC5</accession>
<keyword evidence="2" id="KW-0808">Transferase</keyword>
<keyword evidence="5" id="KW-0239">DNA-directed DNA polymerase</keyword>
<comment type="catalytic activity">
    <reaction evidence="7">
        <text>DNA(n) + a 2'-deoxyribonucleoside 5'-triphosphate = DNA(n+1) + diphosphate</text>
        <dbReference type="Rhea" id="RHEA:22508"/>
        <dbReference type="Rhea" id="RHEA-COMP:17339"/>
        <dbReference type="Rhea" id="RHEA-COMP:17340"/>
        <dbReference type="ChEBI" id="CHEBI:33019"/>
        <dbReference type="ChEBI" id="CHEBI:61560"/>
        <dbReference type="ChEBI" id="CHEBI:173112"/>
        <dbReference type="EC" id="2.7.7.7"/>
    </reaction>
</comment>
<dbReference type="InterPro" id="IPR027417">
    <property type="entry name" value="P-loop_NTPase"/>
</dbReference>
<keyword evidence="4" id="KW-0235">DNA replication</keyword>
<keyword evidence="9" id="KW-1185">Reference proteome</keyword>
<evidence type="ECO:0000256" key="5">
    <source>
        <dbReference type="ARBA" id="ARBA00022932"/>
    </source>
</evidence>
<dbReference type="AlphaFoldDB" id="A0A2P7QUC5"/>
<gene>
    <name evidence="8" type="primary">holA</name>
    <name evidence="8" type="ORF">C7I55_04460</name>
</gene>
<evidence type="ECO:0000256" key="2">
    <source>
        <dbReference type="ARBA" id="ARBA00022679"/>
    </source>
</evidence>
<dbReference type="SUPFAM" id="SSF48019">
    <property type="entry name" value="post-AAA+ oligomerization domain-like"/>
    <property type="match status" value="1"/>
</dbReference>
<dbReference type="Gene3D" id="1.20.272.10">
    <property type="match status" value="1"/>
</dbReference>
<evidence type="ECO:0000256" key="3">
    <source>
        <dbReference type="ARBA" id="ARBA00022695"/>
    </source>
</evidence>
<dbReference type="InterPro" id="IPR008921">
    <property type="entry name" value="DNA_pol3_clamp-load_cplx_C"/>
</dbReference>
<dbReference type="PANTHER" id="PTHR34388:SF1">
    <property type="entry name" value="DNA POLYMERASE III SUBUNIT DELTA"/>
    <property type="match status" value="1"/>
</dbReference>
<reference evidence="8 9" key="1">
    <citation type="submission" date="2018-03" db="EMBL/GenBank/DDBJ databases">
        <title>The draft genome of Sphingosinicella sp. GL-C-18.</title>
        <authorList>
            <person name="Liu L."/>
            <person name="Li L."/>
            <person name="Liang L."/>
            <person name="Zhang X."/>
            <person name="Wang T."/>
        </authorList>
    </citation>
    <scope>NUCLEOTIDE SEQUENCE [LARGE SCALE GENOMIC DNA]</scope>
    <source>
        <strain evidence="8 9">GL-C-18</strain>
    </source>
</reference>
<dbReference type="Gene3D" id="3.40.50.300">
    <property type="entry name" value="P-loop containing nucleotide triphosphate hydrolases"/>
    <property type="match status" value="1"/>
</dbReference>
<dbReference type="EMBL" id="PXYI01000002">
    <property type="protein sequence ID" value="PSJ41567.1"/>
    <property type="molecule type" value="Genomic_DNA"/>
</dbReference>
<dbReference type="RefSeq" id="WP_106511728.1">
    <property type="nucleotide sequence ID" value="NZ_PXYI01000002.1"/>
</dbReference>
<evidence type="ECO:0000256" key="6">
    <source>
        <dbReference type="ARBA" id="ARBA00034754"/>
    </source>
</evidence>
<comment type="similarity">
    <text evidence="6">Belongs to the DNA polymerase HolA subunit family.</text>
</comment>
<dbReference type="Proteomes" id="UP000241167">
    <property type="component" value="Unassembled WGS sequence"/>
</dbReference>
<evidence type="ECO:0000313" key="9">
    <source>
        <dbReference type="Proteomes" id="UP000241167"/>
    </source>
</evidence>
<proteinExistence type="inferred from homology"/>
<dbReference type="GO" id="GO:0003887">
    <property type="term" value="F:DNA-directed DNA polymerase activity"/>
    <property type="evidence" value="ECO:0007669"/>
    <property type="project" value="UniProtKB-KW"/>
</dbReference>
<dbReference type="PANTHER" id="PTHR34388">
    <property type="entry name" value="DNA POLYMERASE III SUBUNIT DELTA"/>
    <property type="match status" value="1"/>
</dbReference>
<protein>
    <recommendedName>
        <fullName evidence="1">DNA-directed DNA polymerase</fullName>
        <ecNumber evidence="1">2.7.7.7</ecNumber>
    </recommendedName>
</protein>
<comment type="caution">
    <text evidence="8">The sequence shown here is derived from an EMBL/GenBank/DDBJ whole genome shotgun (WGS) entry which is preliminary data.</text>
</comment>
<name>A0A2P7QUC5_9SPHN</name>
<evidence type="ECO:0000313" key="8">
    <source>
        <dbReference type="EMBL" id="PSJ41567.1"/>
    </source>
</evidence>
<dbReference type="SUPFAM" id="SSF52540">
    <property type="entry name" value="P-loop containing nucleoside triphosphate hydrolases"/>
    <property type="match status" value="1"/>
</dbReference>
<dbReference type="GO" id="GO:0006261">
    <property type="term" value="P:DNA-templated DNA replication"/>
    <property type="evidence" value="ECO:0007669"/>
    <property type="project" value="TreeGrafter"/>
</dbReference>
<dbReference type="InterPro" id="IPR005790">
    <property type="entry name" value="DNA_polIII_delta"/>
</dbReference>
<dbReference type="OrthoDB" id="9804983at2"/>
<dbReference type="GO" id="GO:0003677">
    <property type="term" value="F:DNA binding"/>
    <property type="evidence" value="ECO:0007669"/>
    <property type="project" value="InterPro"/>
</dbReference>
<dbReference type="EC" id="2.7.7.7" evidence="1"/>
<dbReference type="NCBIfam" id="TIGR01128">
    <property type="entry name" value="holA"/>
    <property type="match status" value="1"/>
</dbReference>
<organism evidence="8 9">
    <name type="scientific">Allosphingosinicella deserti</name>
    <dbReference type="NCBI Taxonomy" id="2116704"/>
    <lineage>
        <taxon>Bacteria</taxon>
        <taxon>Pseudomonadati</taxon>
        <taxon>Pseudomonadota</taxon>
        <taxon>Alphaproteobacteria</taxon>
        <taxon>Sphingomonadales</taxon>
        <taxon>Sphingomonadaceae</taxon>
        <taxon>Allosphingosinicella</taxon>
    </lineage>
</organism>
<dbReference type="Gene3D" id="1.10.8.60">
    <property type="match status" value="1"/>
</dbReference>